<keyword evidence="2 5" id="KW-0812">Transmembrane</keyword>
<dbReference type="PATRIC" id="fig|1492898.3.peg.2402"/>
<dbReference type="InterPro" id="IPR051598">
    <property type="entry name" value="TSUP/Inactive_protease-like"/>
</dbReference>
<feature type="transmembrane region" description="Helical" evidence="5">
    <location>
        <begin position="269"/>
        <end position="286"/>
    </location>
</feature>
<dbReference type="STRING" id="1492898.SY85_11135"/>
<dbReference type="PANTHER" id="PTHR43701:SF12">
    <property type="entry name" value="MEMBRANE TRANSPORTER PROTEIN YTNM-RELATED"/>
    <property type="match status" value="1"/>
</dbReference>
<evidence type="ECO:0000313" key="6">
    <source>
        <dbReference type="EMBL" id="ANE53429.1"/>
    </source>
</evidence>
<protein>
    <recommendedName>
        <fullName evidence="5">Probable membrane transporter protein</fullName>
    </recommendedName>
</protein>
<evidence type="ECO:0000256" key="2">
    <source>
        <dbReference type="ARBA" id="ARBA00022692"/>
    </source>
</evidence>
<sequence>MWRRLASQLVLAFFLMVLGHIIISYLPFPSVPEIWVNSKPYFDKQFLFFVLAGFLAQMVDGMLSMGYGVTSATCLISFGVNPVAVSAAIHTSEVFASGISGYSHYKFGNVNKKLFRHLVIPGVLGAILGAVMLVFLGEKAGKWLMPIMALYALFLGFKILYKAFQPSPTNKKVKRVGWLAGAGGFLDSFGGGGWGPIVTSSLIAKGRSPKYTIGSVSLTEFFVTLASALTFFVTVGVSHWNIVLGLLLGGGIAAPFAARLAGKLPRKTMMIAVGIMVMVWCIRMFIKSLS</sequence>
<reference evidence="7" key="1">
    <citation type="submission" date="2015-01" db="EMBL/GenBank/DDBJ databases">
        <title>Flavisolibacter sp./LCS9/ whole genome sequencing.</title>
        <authorList>
            <person name="Kim M.K."/>
            <person name="Srinivasan S."/>
            <person name="Lee J.-J."/>
        </authorList>
    </citation>
    <scope>NUCLEOTIDE SEQUENCE [LARGE SCALE GENOMIC DNA]</scope>
    <source>
        <strain evidence="7">LCS9</strain>
    </source>
</reference>
<accession>A0A172U256</accession>
<evidence type="ECO:0000256" key="3">
    <source>
        <dbReference type="ARBA" id="ARBA00022989"/>
    </source>
</evidence>
<keyword evidence="5" id="KW-1003">Cell membrane</keyword>
<evidence type="ECO:0000256" key="1">
    <source>
        <dbReference type="ARBA" id="ARBA00004141"/>
    </source>
</evidence>
<feature type="transmembrane region" description="Helical" evidence="5">
    <location>
        <begin position="211"/>
        <end position="233"/>
    </location>
</feature>
<comment type="subcellular location">
    <subcellularLocation>
        <location evidence="5">Cell membrane</location>
        <topology evidence="5">Multi-pass membrane protein</topology>
    </subcellularLocation>
    <subcellularLocation>
        <location evidence="1">Membrane</location>
        <topology evidence="1">Multi-pass membrane protein</topology>
    </subcellularLocation>
</comment>
<feature type="transmembrane region" description="Helical" evidence="5">
    <location>
        <begin position="114"/>
        <end position="137"/>
    </location>
</feature>
<dbReference type="InterPro" id="IPR002781">
    <property type="entry name" value="TM_pro_TauE-like"/>
</dbReference>
<keyword evidence="3 5" id="KW-1133">Transmembrane helix</keyword>
<dbReference type="AlphaFoldDB" id="A0A172U256"/>
<proteinExistence type="inferred from homology"/>
<feature type="transmembrane region" description="Helical" evidence="5">
    <location>
        <begin position="143"/>
        <end position="161"/>
    </location>
</feature>
<dbReference type="KEGG" id="fla:SY85_11135"/>
<dbReference type="PANTHER" id="PTHR43701">
    <property type="entry name" value="MEMBRANE TRANSPORTER PROTEIN MJ0441-RELATED"/>
    <property type="match status" value="1"/>
</dbReference>
<dbReference type="GO" id="GO:0005886">
    <property type="term" value="C:plasma membrane"/>
    <property type="evidence" value="ECO:0007669"/>
    <property type="project" value="UniProtKB-SubCell"/>
</dbReference>
<organism evidence="6 7">
    <name type="scientific">Flavisolibacter tropicus</name>
    <dbReference type="NCBI Taxonomy" id="1492898"/>
    <lineage>
        <taxon>Bacteria</taxon>
        <taxon>Pseudomonadati</taxon>
        <taxon>Bacteroidota</taxon>
        <taxon>Chitinophagia</taxon>
        <taxon>Chitinophagales</taxon>
        <taxon>Chitinophagaceae</taxon>
        <taxon>Flavisolibacter</taxon>
    </lineage>
</organism>
<feature type="transmembrane region" description="Helical" evidence="5">
    <location>
        <begin position="46"/>
        <end position="69"/>
    </location>
</feature>
<evidence type="ECO:0000256" key="4">
    <source>
        <dbReference type="ARBA" id="ARBA00023136"/>
    </source>
</evidence>
<reference evidence="6 7" key="2">
    <citation type="journal article" date="2016" name="Int. J. Syst. Evol. Microbiol.">
        <title>Flavisolibacter tropicus sp. nov., isolated from tropical soil.</title>
        <authorList>
            <person name="Lee J.J."/>
            <person name="Kang M.S."/>
            <person name="Kim G.S."/>
            <person name="Lee C.S."/>
            <person name="Lim S."/>
            <person name="Lee J."/>
            <person name="Roh S.H."/>
            <person name="Kang H."/>
            <person name="Ha J.M."/>
            <person name="Bae S."/>
            <person name="Jung H.Y."/>
            <person name="Kim M.K."/>
        </authorList>
    </citation>
    <scope>NUCLEOTIDE SEQUENCE [LARGE SCALE GENOMIC DNA]</scope>
    <source>
        <strain evidence="6 7">LCS9</strain>
    </source>
</reference>
<evidence type="ECO:0000313" key="7">
    <source>
        <dbReference type="Proteomes" id="UP000077177"/>
    </source>
</evidence>
<comment type="similarity">
    <text evidence="5">Belongs to the 4-toluene sulfonate uptake permease (TSUP) (TC 2.A.102) family.</text>
</comment>
<feature type="transmembrane region" description="Helical" evidence="5">
    <location>
        <begin position="239"/>
        <end position="257"/>
    </location>
</feature>
<feature type="transmembrane region" description="Helical" evidence="5">
    <location>
        <begin position="9"/>
        <end position="26"/>
    </location>
</feature>
<keyword evidence="7" id="KW-1185">Reference proteome</keyword>
<keyword evidence="4 5" id="KW-0472">Membrane</keyword>
<dbReference type="Proteomes" id="UP000077177">
    <property type="component" value="Chromosome"/>
</dbReference>
<dbReference type="EMBL" id="CP011390">
    <property type="protein sequence ID" value="ANE53429.1"/>
    <property type="molecule type" value="Genomic_DNA"/>
</dbReference>
<name>A0A172U256_9BACT</name>
<evidence type="ECO:0000256" key="5">
    <source>
        <dbReference type="RuleBase" id="RU363041"/>
    </source>
</evidence>
<dbReference type="Pfam" id="PF01925">
    <property type="entry name" value="TauE"/>
    <property type="match status" value="1"/>
</dbReference>
<gene>
    <name evidence="6" type="ORF">SY85_11135</name>
</gene>